<proteinExistence type="predicted"/>
<dbReference type="Proteomes" id="UP000000311">
    <property type="component" value="Unassembled WGS sequence"/>
</dbReference>
<evidence type="ECO:0000313" key="2">
    <source>
        <dbReference type="EMBL" id="EFN70575.1"/>
    </source>
</evidence>
<protein>
    <submittedName>
        <fullName evidence="2">Uncharacterized protein</fullName>
    </submittedName>
</protein>
<keyword evidence="3" id="KW-1185">Reference proteome</keyword>
<feature type="compositionally biased region" description="Low complexity" evidence="1">
    <location>
        <begin position="62"/>
        <end position="78"/>
    </location>
</feature>
<evidence type="ECO:0000313" key="3">
    <source>
        <dbReference type="Proteomes" id="UP000000311"/>
    </source>
</evidence>
<reference evidence="2 3" key="1">
    <citation type="journal article" date="2010" name="Science">
        <title>Genomic comparison of the ants Camponotus floridanus and Harpegnathos saltator.</title>
        <authorList>
            <person name="Bonasio R."/>
            <person name="Zhang G."/>
            <person name="Ye C."/>
            <person name="Mutti N.S."/>
            <person name="Fang X."/>
            <person name="Qin N."/>
            <person name="Donahue G."/>
            <person name="Yang P."/>
            <person name="Li Q."/>
            <person name="Li C."/>
            <person name="Zhang P."/>
            <person name="Huang Z."/>
            <person name="Berger S.L."/>
            <person name="Reinberg D."/>
            <person name="Wang J."/>
            <person name="Liebig J."/>
        </authorList>
    </citation>
    <scope>NUCLEOTIDE SEQUENCE [LARGE SCALE GENOMIC DNA]</scope>
    <source>
        <strain evidence="3">C129</strain>
    </source>
</reference>
<feature type="region of interest" description="Disordered" evidence="1">
    <location>
        <begin position="45"/>
        <end position="78"/>
    </location>
</feature>
<accession>E2A7K3</accession>
<dbReference type="AlphaFoldDB" id="E2A7K3"/>
<dbReference type="InParanoid" id="E2A7K3"/>
<evidence type="ECO:0000256" key="1">
    <source>
        <dbReference type="SAM" id="MobiDB-lite"/>
    </source>
</evidence>
<dbReference type="EMBL" id="GL437348">
    <property type="protein sequence ID" value="EFN70575.1"/>
    <property type="molecule type" value="Genomic_DNA"/>
</dbReference>
<name>E2A7K3_CAMFO</name>
<sequence>MLDLTPTSREEEFRWSACTKGQRGVLDVALWGMPRVNQVLSERDVDGYDGAGRTERNDWRTGPRGTNRNRGNGSSIFP</sequence>
<feature type="compositionally biased region" description="Basic and acidic residues" evidence="1">
    <location>
        <begin position="45"/>
        <end position="61"/>
    </location>
</feature>
<gene>
    <name evidence="2" type="ORF">EAG_00649</name>
</gene>
<organism evidence="3">
    <name type="scientific">Camponotus floridanus</name>
    <name type="common">Florida carpenter ant</name>
    <dbReference type="NCBI Taxonomy" id="104421"/>
    <lineage>
        <taxon>Eukaryota</taxon>
        <taxon>Metazoa</taxon>
        <taxon>Ecdysozoa</taxon>
        <taxon>Arthropoda</taxon>
        <taxon>Hexapoda</taxon>
        <taxon>Insecta</taxon>
        <taxon>Pterygota</taxon>
        <taxon>Neoptera</taxon>
        <taxon>Endopterygota</taxon>
        <taxon>Hymenoptera</taxon>
        <taxon>Apocrita</taxon>
        <taxon>Aculeata</taxon>
        <taxon>Formicoidea</taxon>
        <taxon>Formicidae</taxon>
        <taxon>Formicinae</taxon>
        <taxon>Camponotus</taxon>
    </lineage>
</organism>